<accession>A0ABW4XCX3</accession>
<reference evidence="7" key="1">
    <citation type="journal article" date="2019" name="Int. J. Syst. Evol. Microbiol.">
        <title>The Global Catalogue of Microorganisms (GCM) 10K type strain sequencing project: providing services to taxonomists for standard genome sequencing and annotation.</title>
        <authorList>
            <consortium name="The Broad Institute Genomics Platform"/>
            <consortium name="The Broad Institute Genome Sequencing Center for Infectious Disease"/>
            <person name="Wu L."/>
            <person name="Ma J."/>
        </authorList>
    </citation>
    <scope>NUCLEOTIDE SEQUENCE [LARGE SCALE GENOMIC DNA]</scope>
    <source>
        <strain evidence="7">JCM 3338</strain>
    </source>
</reference>
<comment type="catalytic activity">
    <reaction evidence="1">
        <text>adenosine 3',5'-bisphosphate + H2O = AMP + phosphate</text>
        <dbReference type="Rhea" id="RHEA:10040"/>
        <dbReference type="ChEBI" id="CHEBI:15377"/>
        <dbReference type="ChEBI" id="CHEBI:43474"/>
        <dbReference type="ChEBI" id="CHEBI:58343"/>
        <dbReference type="ChEBI" id="CHEBI:456215"/>
        <dbReference type="EC" id="3.1.3.7"/>
    </reaction>
</comment>
<dbReference type="PRINTS" id="PR00377">
    <property type="entry name" value="IMPHPHTASES"/>
</dbReference>
<protein>
    <recommendedName>
        <fullName evidence="4">3'(2'),5-bisphosphonucleoside 3'(2')-phosphohydrolase</fullName>
    </recommendedName>
    <alternativeName>
        <fullName evidence="5">DPNPase</fullName>
    </alternativeName>
</protein>
<dbReference type="PANTHER" id="PTHR43028:SF5">
    <property type="entry name" value="3'(2'),5'-BISPHOSPHATE NUCLEOTIDASE 1"/>
    <property type="match status" value="1"/>
</dbReference>
<evidence type="ECO:0000256" key="5">
    <source>
        <dbReference type="ARBA" id="ARBA00042530"/>
    </source>
</evidence>
<dbReference type="Proteomes" id="UP001597402">
    <property type="component" value="Unassembled WGS sequence"/>
</dbReference>
<evidence type="ECO:0000313" key="6">
    <source>
        <dbReference type="EMBL" id="MFD2092808.1"/>
    </source>
</evidence>
<evidence type="ECO:0000313" key="7">
    <source>
        <dbReference type="Proteomes" id="UP001597402"/>
    </source>
</evidence>
<dbReference type="EMBL" id="JBHUHP010000014">
    <property type="protein sequence ID" value="MFD2092808.1"/>
    <property type="molecule type" value="Genomic_DNA"/>
</dbReference>
<sequence length="263" mass="27670">MLDESAGRRTPTSSLSALSDAALARELARLAGARLLELRRALAHLPPRELKDRGDADAQSLLASGLTAARPDDAVLSEEAADDRLRLDADRVWIVDPLDGTREYSENRSDWAVHVALWQRGDLVTGAVALPGLDTVLTSDPAPAVPPRSASAPLRMAVSRSRPPAIATGVAEALGAELVEMGSAGFKVAAVVRGEADLYVHGGGQYEWDSAAPVAVARAAGLHASRLDGSPLRYNQPDPFLPDLVVCRPGVADEVLGVISDLQ</sequence>
<evidence type="ECO:0000256" key="1">
    <source>
        <dbReference type="ARBA" id="ARBA00001625"/>
    </source>
</evidence>
<dbReference type="SUPFAM" id="SSF56655">
    <property type="entry name" value="Carbohydrate phosphatase"/>
    <property type="match status" value="1"/>
</dbReference>
<keyword evidence="6" id="KW-0378">Hydrolase</keyword>
<dbReference type="InterPro" id="IPR020583">
    <property type="entry name" value="Inositol_monoP_metal-BS"/>
</dbReference>
<dbReference type="InterPro" id="IPR000760">
    <property type="entry name" value="Inositol_monophosphatase-like"/>
</dbReference>
<evidence type="ECO:0000256" key="4">
    <source>
        <dbReference type="ARBA" id="ARBA00041694"/>
    </source>
</evidence>
<name>A0ABW4XCX3_9ACTN</name>
<dbReference type="InterPro" id="IPR050725">
    <property type="entry name" value="CysQ/Inositol_MonoPase"/>
</dbReference>
<dbReference type="CDD" id="cd01638">
    <property type="entry name" value="CysQ"/>
    <property type="match status" value="1"/>
</dbReference>
<keyword evidence="7" id="KW-1185">Reference proteome</keyword>
<evidence type="ECO:0000256" key="2">
    <source>
        <dbReference type="ARBA" id="ARBA00022723"/>
    </source>
</evidence>
<dbReference type="PROSITE" id="PS00629">
    <property type="entry name" value="IMP_1"/>
    <property type="match status" value="1"/>
</dbReference>
<keyword evidence="3" id="KW-0460">Magnesium</keyword>
<proteinExistence type="predicted"/>
<dbReference type="RefSeq" id="WP_376877417.1">
    <property type="nucleotide sequence ID" value="NZ_JBHUHP010000014.1"/>
</dbReference>
<gene>
    <name evidence="6" type="ORF">ACFSHS_14630</name>
</gene>
<dbReference type="Gene3D" id="3.30.540.10">
    <property type="entry name" value="Fructose-1,6-Bisphosphatase, subunit A, domain 1"/>
    <property type="match status" value="1"/>
</dbReference>
<comment type="caution">
    <text evidence="6">The sequence shown here is derived from an EMBL/GenBank/DDBJ whole genome shotgun (WGS) entry which is preliminary data.</text>
</comment>
<dbReference type="Pfam" id="PF00459">
    <property type="entry name" value="Inositol_P"/>
    <property type="match status" value="1"/>
</dbReference>
<organism evidence="6 7">
    <name type="scientific">Blastococcus deserti</name>
    <dbReference type="NCBI Taxonomy" id="2259033"/>
    <lineage>
        <taxon>Bacteria</taxon>
        <taxon>Bacillati</taxon>
        <taxon>Actinomycetota</taxon>
        <taxon>Actinomycetes</taxon>
        <taxon>Geodermatophilales</taxon>
        <taxon>Geodermatophilaceae</taxon>
        <taxon>Blastococcus</taxon>
    </lineage>
</organism>
<evidence type="ECO:0000256" key="3">
    <source>
        <dbReference type="ARBA" id="ARBA00022842"/>
    </source>
</evidence>
<keyword evidence="2" id="KW-0479">Metal-binding</keyword>
<dbReference type="PANTHER" id="PTHR43028">
    <property type="entry name" value="3'(2'),5'-BISPHOSPHATE NUCLEOTIDASE 1"/>
    <property type="match status" value="1"/>
</dbReference>
<dbReference type="Gene3D" id="3.40.190.80">
    <property type="match status" value="1"/>
</dbReference>
<dbReference type="GO" id="GO:0008441">
    <property type="term" value="F:3'(2'),5'-bisphosphate nucleotidase activity"/>
    <property type="evidence" value="ECO:0007669"/>
    <property type="project" value="UniProtKB-EC"/>
</dbReference>